<dbReference type="RefSeq" id="WP_102072079.1">
    <property type="nucleotide sequence ID" value="NZ_PDNW01000001.1"/>
</dbReference>
<dbReference type="Pfam" id="PF01041">
    <property type="entry name" value="DegT_DnrJ_EryC1"/>
    <property type="match status" value="1"/>
</dbReference>
<dbReference type="PANTHER" id="PTHR30244:SF36">
    <property type="entry name" value="3-OXO-GLUCOSE-6-PHOSPHATE:GLUTAMATE AMINOTRANSFERASE"/>
    <property type="match status" value="1"/>
</dbReference>
<organism evidence="6 7">
    <name type="scientific">Pollutimonas subterranea</name>
    <dbReference type="NCBI Taxonomy" id="2045210"/>
    <lineage>
        <taxon>Bacteria</taxon>
        <taxon>Pseudomonadati</taxon>
        <taxon>Pseudomonadota</taxon>
        <taxon>Betaproteobacteria</taxon>
        <taxon>Burkholderiales</taxon>
        <taxon>Alcaligenaceae</taxon>
        <taxon>Pollutimonas</taxon>
    </lineage>
</organism>
<reference evidence="6 7" key="1">
    <citation type="submission" date="2017-10" db="EMBL/GenBank/DDBJ databases">
        <title>Two draft genome sequences of Pusillimonas sp. strains isolated from a nitrate- and radionuclide-contaminated groundwater in Russia.</title>
        <authorList>
            <person name="Grouzdev D.S."/>
            <person name="Tourova T.P."/>
            <person name="Goeva M.A."/>
            <person name="Babich T.L."/>
            <person name="Sokolova D.S."/>
            <person name="Abdullin R."/>
            <person name="Poltaraus A.B."/>
            <person name="Toshchakov S.V."/>
            <person name="Nazina T.N."/>
        </authorList>
    </citation>
    <scope>NUCLEOTIDE SEQUENCE [LARGE SCALE GENOMIC DNA]</scope>
    <source>
        <strain evidence="6 7">JR1/69-3-13</strain>
    </source>
</reference>
<dbReference type="OrthoDB" id="9804264at2"/>
<evidence type="ECO:0000313" key="6">
    <source>
        <dbReference type="EMBL" id="PLC51587.1"/>
    </source>
</evidence>
<feature type="modified residue" description="N6-(pyridoxal phosphate)lysine" evidence="4">
    <location>
        <position position="185"/>
    </location>
</feature>
<dbReference type="GO" id="GO:0030170">
    <property type="term" value="F:pyridoxal phosphate binding"/>
    <property type="evidence" value="ECO:0007669"/>
    <property type="project" value="TreeGrafter"/>
</dbReference>
<dbReference type="PANTHER" id="PTHR30244">
    <property type="entry name" value="TRANSAMINASE"/>
    <property type="match status" value="1"/>
</dbReference>
<dbReference type="InterPro" id="IPR015422">
    <property type="entry name" value="PyrdxlP-dep_Trfase_small"/>
</dbReference>
<dbReference type="EMBL" id="PDNW01000001">
    <property type="protein sequence ID" value="PLC51587.1"/>
    <property type="molecule type" value="Genomic_DNA"/>
</dbReference>
<dbReference type="AlphaFoldDB" id="A0A2N4U9A9"/>
<dbReference type="Gene3D" id="3.90.1150.10">
    <property type="entry name" value="Aspartate Aminotransferase, domain 1"/>
    <property type="match status" value="1"/>
</dbReference>
<dbReference type="InterPro" id="IPR015424">
    <property type="entry name" value="PyrdxlP-dep_Trfase"/>
</dbReference>
<evidence type="ECO:0000256" key="4">
    <source>
        <dbReference type="PIRSR" id="PIRSR000390-2"/>
    </source>
</evidence>
<dbReference type="CDD" id="cd00616">
    <property type="entry name" value="AHBA_syn"/>
    <property type="match status" value="1"/>
</dbReference>
<name>A0A2N4U9A9_9BURK</name>
<keyword evidence="1 4" id="KW-0663">Pyridoxal phosphate</keyword>
<evidence type="ECO:0000256" key="1">
    <source>
        <dbReference type="ARBA" id="ARBA00022898"/>
    </source>
</evidence>
<comment type="similarity">
    <text evidence="2 5">Belongs to the DegT/DnrJ/EryC1 family.</text>
</comment>
<evidence type="ECO:0000256" key="5">
    <source>
        <dbReference type="RuleBase" id="RU004508"/>
    </source>
</evidence>
<evidence type="ECO:0000256" key="2">
    <source>
        <dbReference type="ARBA" id="ARBA00037999"/>
    </source>
</evidence>
<gene>
    <name evidence="6" type="ORF">CR159_00690</name>
</gene>
<dbReference type="SUPFAM" id="SSF53383">
    <property type="entry name" value="PLP-dependent transferases"/>
    <property type="match status" value="1"/>
</dbReference>
<sequence>MIKFLDLHSQYKHMQSEIDEAIAGVIRDSAFIGGEVVETFERKFAAYQQAEYCVSVGNGTDAIEIVLEAMNFPRGAEVIVPANTFIATSEAVTRSGCKVVFADVDPVTYTLDAADVRSRVTSRTVAIIAVHLYGHPCDMDALMEVAHESGLKLIEDCAQAHGAEYKGRRVGAIGHAGTFSFYPGKNLGAYGDGGAITSNDERLARQCRMIANHGRIDKYDHQFEGRNSRLDGIQAAILTVKLRYLDAWIDRRNEVAAFYSAQLENIDGLVLPRIADQCRHAFHLFVVRTPSREALAAFLKEGGIQTGVHYPIALPKLQAYRYLGEPDQHMFANRNDGHLLSLPIGEHLTEQELADIADAVKTFCVQAVTA</sequence>
<dbReference type="Gene3D" id="3.40.640.10">
    <property type="entry name" value="Type I PLP-dependent aspartate aminotransferase-like (Major domain)"/>
    <property type="match status" value="1"/>
</dbReference>
<accession>A0A2N4U9A9</accession>
<protein>
    <submittedName>
        <fullName evidence="6">Erythromycin biosynthesis sensory transduction protein eryC1</fullName>
    </submittedName>
</protein>
<evidence type="ECO:0000256" key="3">
    <source>
        <dbReference type="PIRSR" id="PIRSR000390-1"/>
    </source>
</evidence>
<dbReference type="InterPro" id="IPR000653">
    <property type="entry name" value="DegT/StrS_aminotransferase"/>
</dbReference>
<feature type="active site" description="Proton acceptor" evidence="3">
    <location>
        <position position="185"/>
    </location>
</feature>
<dbReference type="GO" id="GO:0000271">
    <property type="term" value="P:polysaccharide biosynthetic process"/>
    <property type="evidence" value="ECO:0007669"/>
    <property type="project" value="TreeGrafter"/>
</dbReference>
<dbReference type="InterPro" id="IPR015421">
    <property type="entry name" value="PyrdxlP-dep_Trfase_major"/>
</dbReference>
<evidence type="ECO:0000313" key="7">
    <source>
        <dbReference type="Proteomes" id="UP000234190"/>
    </source>
</evidence>
<dbReference type="GO" id="GO:0008483">
    <property type="term" value="F:transaminase activity"/>
    <property type="evidence" value="ECO:0007669"/>
    <property type="project" value="TreeGrafter"/>
</dbReference>
<proteinExistence type="inferred from homology"/>
<dbReference type="PIRSF" id="PIRSF000390">
    <property type="entry name" value="PLP_StrS"/>
    <property type="match status" value="1"/>
</dbReference>
<comment type="caution">
    <text evidence="6">The sequence shown here is derived from an EMBL/GenBank/DDBJ whole genome shotgun (WGS) entry which is preliminary data.</text>
</comment>
<keyword evidence="7" id="KW-1185">Reference proteome</keyword>
<dbReference type="Proteomes" id="UP000234190">
    <property type="component" value="Unassembled WGS sequence"/>
</dbReference>